<dbReference type="EMBL" id="RKRE01000003">
    <property type="protein sequence ID" value="RPF42913.1"/>
    <property type="molecule type" value="Genomic_DNA"/>
</dbReference>
<dbReference type="InterPro" id="IPR001119">
    <property type="entry name" value="SLH_dom"/>
</dbReference>
<gene>
    <name evidence="3" type="ORF">EDD75_2027</name>
</gene>
<accession>A0A3N5AEB5</accession>
<protein>
    <submittedName>
        <fullName evidence="3">S-layer family protein</fullName>
    </submittedName>
</protein>
<keyword evidence="4" id="KW-1185">Reference proteome</keyword>
<evidence type="ECO:0000259" key="2">
    <source>
        <dbReference type="PROSITE" id="PS51272"/>
    </source>
</evidence>
<reference evidence="3 4" key="1">
    <citation type="submission" date="2018-11" db="EMBL/GenBank/DDBJ databases">
        <title>Genomic Encyclopedia of Type Strains, Phase IV (KMG-IV): sequencing the most valuable type-strain genomes for metagenomic binning, comparative biology and taxonomic classification.</title>
        <authorList>
            <person name="Goeker M."/>
        </authorList>
    </citation>
    <scope>NUCLEOTIDE SEQUENCE [LARGE SCALE GENOMIC DNA]</scope>
    <source>
        <strain evidence="3 4">DSM 102936</strain>
    </source>
</reference>
<organism evidence="3 4">
    <name type="scientific">Thermodesulfitimonas autotrophica</name>
    <dbReference type="NCBI Taxonomy" id="1894989"/>
    <lineage>
        <taxon>Bacteria</taxon>
        <taxon>Bacillati</taxon>
        <taxon>Bacillota</taxon>
        <taxon>Clostridia</taxon>
        <taxon>Thermoanaerobacterales</taxon>
        <taxon>Thermoanaerobacteraceae</taxon>
        <taxon>Thermodesulfitimonas</taxon>
    </lineage>
</organism>
<dbReference type="Pfam" id="PF00395">
    <property type="entry name" value="SLH"/>
    <property type="match status" value="2"/>
</dbReference>
<dbReference type="PROSITE" id="PS51272">
    <property type="entry name" value="SLH"/>
    <property type="match status" value="3"/>
</dbReference>
<feature type="domain" description="SLH" evidence="2">
    <location>
        <begin position="420"/>
        <end position="486"/>
    </location>
</feature>
<name>A0A3N5AEB5_9THEO</name>
<comment type="caution">
    <text evidence="3">The sequence shown here is derived from an EMBL/GenBank/DDBJ whole genome shotgun (WGS) entry which is preliminary data.</text>
</comment>
<feature type="domain" description="SLH" evidence="2">
    <location>
        <begin position="249"/>
        <end position="316"/>
    </location>
</feature>
<evidence type="ECO:0000313" key="3">
    <source>
        <dbReference type="EMBL" id="RPF42913.1"/>
    </source>
</evidence>
<feature type="domain" description="SLH" evidence="2">
    <location>
        <begin position="351"/>
        <end position="414"/>
    </location>
</feature>
<evidence type="ECO:0000313" key="4">
    <source>
        <dbReference type="Proteomes" id="UP000282654"/>
    </source>
</evidence>
<evidence type="ECO:0000256" key="1">
    <source>
        <dbReference type="ARBA" id="ARBA00022737"/>
    </source>
</evidence>
<dbReference type="AlphaFoldDB" id="A0A3N5AEB5"/>
<sequence length="486" mass="52960">MEMGKRSWCRGAKWPLNARPPVGIWRKAVTKISRPVAFAPIKIMGYLRPMHERVVVLRGAAKALCLVVVILLLLFFVPAAFGATAAPVTSGTSYSVSTLPATGKISAFNGMLVLSYPKNNTLVDQYRLPVSDQSVAFTVYLAGGGSLDPRSYILVSNIYRISVAQGAYLLYPGQLTLTYDSSVNPAVADQLAIWYSPTVTVSSGIYQWDAAAGNIILGGVTNSKNSTITAPFQFSGNGVGYYAVFLAQRFFEDFNDPTYGWSSACVLPLWAKGLVEVLPLGRTDNYFGLATDVNRLEFATMLVRGLGYPLTKAPASESEQVFTDTFGTVRFYQARPADIDSAYFGSGYSSVSGGVYIFDANHLPVQYVETAARNGIITGYSDKTFRPQNKLTRQEAAVILSRVANLRLMNDEEKVRVELSRIFEDADQIAPWAAASVLAAHQAKLIVGKPSADPKSKKLVFDPGGNLTRAEAITLTYRIMKKLKKI</sequence>
<proteinExistence type="predicted"/>
<keyword evidence="1" id="KW-0677">Repeat</keyword>
<dbReference type="Proteomes" id="UP000282654">
    <property type="component" value="Unassembled WGS sequence"/>
</dbReference>